<keyword evidence="9" id="KW-0809">Transit peptide</keyword>
<keyword evidence="10" id="KW-0560">Oxidoreductase</keyword>
<dbReference type="GO" id="GO:0009507">
    <property type="term" value="C:chloroplast"/>
    <property type="evidence" value="ECO:0007669"/>
    <property type="project" value="UniProtKB-SubCell"/>
</dbReference>
<dbReference type="PANTHER" id="PTHR35703:SF2">
    <property type="entry name" value="HEME OXYGENASE 1, CHLOROPLASTIC-RELATED"/>
    <property type="match status" value="1"/>
</dbReference>
<comment type="similarity">
    <text evidence="2">Belongs to the heme oxygenase family.</text>
</comment>
<dbReference type="SUPFAM" id="SSF49723">
    <property type="entry name" value="Lipase/lipooxygenase domain (PLAT/LH2 domain)"/>
    <property type="match status" value="1"/>
</dbReference>
<dbReference type="GO" id="GO:0015979">
    <property type="term" value="P:photosynthesis"/>
    <property type="evidence" value="ECO:0007669"/>
    <property type="project" value="UniProtKB-KW"/>
</dbReference>
<dbReference type="InterPro" id="IPR036392">
    <property type="entry name" value="PLAT/LH2_dom_sf"/>
</dbReference>
<accession>A0AAD6PRI0</accession>
<dbReference type="GO" id="GO:0004392">
    <property type="term" value="F:heme oxygenase (decyclizing) activity"/>
    <property type="evidence" value="ECO:0007669"/>
    <property type="project" value="UniProtKB-EC"/>
</dbReference>
<evidence type="ECO:0000256" key="3">
    <source>
        <dbReference type="ARBA" id="ARBA00012360"/>
    </source>
</evidence>
<dbReference type="GO" id="GO:0006788">
    <property type="term" value="P:heme oxidation"/>
    <property type="evidence" value="ECO:0007669"/>
    <property type="project" value="InterPro"/>
</dbReference>
<dbReference type="Pfam" id="PF01126">
    <property type="entry name" value="Heme_oxygenase"/>
    <property type="match status" value="1"/>
</dbReference>
<evidence type="ECO:0000256" key="8">
    <source>
        <dbReference type="ARBA" id="ARBA00022723"/>
    </source>
</evidence>
<evidence type="ECO:0000256" key="5">
    <source>
        <dbReference type="ARBA" id="ARBA00022531"/>
    </source>
</evidence>
<evidence type="ECO:0000256" key="7">
    <source>
        <dbReference type="ARBA" id="ARBA00022640"/>
    </source>
</evidence>
<dbReference type="FunFam" id="1.20.910.10:FF:000005">
    <property type="entry name" value="Heme oxygenase 1"/>
    <property type="match status" value="1"/>
</dbReference>
<dbReference type="EMBL" id="JAQIZT010000018">
    <property type="protein sequence ID" value="KAJ6958498.1"/>
    <property type="molecule type" value="Genomic_DNA"/>
</dbReference>
<evidence type="ECO:0000256" key="1">
    <source>
        <dbReference type="ARBA" id="ARBA00004229"/>
    </source>
</evidence>
<keyword evidence="8" id="KW-0479">Metal-binding</keyword>
<gene>
    <name evidence="12" type="ORF">NC653_040218</name>
</gene>
<evidence type="ECO:0000256" key="2">
    <source>
        <dbReference type="ARBA" id="ARBA00006134"/>
    </source>
</evidence>
<sequence>MASLTPISQTQFLFNKPLLKSSSPRLETCFQSSFVSKRLCFQLKVPVFDRMHLKNTVVVAATTAEKPKKRYPGEAKGFVEEMRFVAMKLHTREQAKEGEKEVKEKEEEAVRKWEPSIDGYLKFLVDSKLVYDTLEEIVEKASFPFYAEFRNTGLERSEKLAKDLEWFKEQGYNIPKPSSPGVSYSQILQELSEKDPQAFICHFYNIYFAHSAGGQMIGRKVAEQLLNKKELEFYKWDGDLSQLLQNVRDKLNKVAKGYLDSAAENWFPNLQCHEGLDEDGVMITMLKLVLCPMQCELKQPRALKSFYPKNIQPAKSCAYELVIKTSCSSTTYTRDKISLAFGDSYGNEVYIKRLDDPSSGTFERCSTDSFQINGPCVYDVCYLYMLRTGSDGWKPESVKIYGSYTKTVTFNYNKFLPNGVWYGFNVCGRASLSAIM</sequence>
<dbReference type="CDD" id="cd00113">
    <property type="entry name" value="PLAT"/>
    <property type="match status" value="1"/>
</dbReference>
<evidence type="ECO:0000256" key="10">
    <source>
        <dbReference type="ARBA" id="ARBA00023002"/>
    </source>
</evidence>
<evidence type="ECO:0000256" key="6">
    <source>
        <dbReference type="ARBA" id="ARBA00022617"/>
    </source>
</evidence>
<evidence type="ECO:0000313" key="12">
    <source>
        <dbReference type="EMBL" id="KAJ6958498.1"/>
    </source>
</evidence>
<comment type="subcellular location">
    <subcellularLocation>
        <location evidence="1">Plastid</location>
        <location evidence="1">Chloroplast</location>
    </subcellularLocation>
</comment>
<keyword evidence="6" id="KW-0349">Heme</keyword>
<dbReference type="GO" id="GO:0010024">
    <property type="term" value="P:phytochromobilin biosynthetic process"/>
    <property type="evidence" value="ECO:0007669"/>
    <property type="project" value="TreeGrafter"/>
</dbReference>
<dbReference type="CDD" id="cd19165">
    <property type="entry name" value="HemeO"/>
    <property type="match status" value="1"/>
</dbReference>
<dbReference type="InterPro" id="IPR002051">
    <property type="entry name" value="Haem_Oase"/>
</dbReference>
<dbReference type="GO" id="GO:0046872">
    <property type="term" value="F:metal ion binding"/>
    <property type="evidence" value="ECO:0007669"/>
    <property type="project" value="UniProtKB-KW"/>
</dbReference>
<keyword evidence="5" id="KW-0602">Photosynthesis</keyword>
<dbReference type="InterPro" id="IPR010417">
    <property type="entry name" value="Embryo-specific_ATS3"/>
</dbReference>
<dbReference type="EC" id="1.14.14.18" evidence="3"/>
<dbReference type="SUPFAM" id="SSF48613">
    <property type="entry name" value="Heme oxygenase-like"/>
    <property type="match status" value="1"/>
</dbReference>
<dbReference type="InterPro" id="IPR016053">
    <property type="entry name" value="Haem_Oase-like"/>
</dbReference>
<keyword evidence="4" id="KW-0150">Chloroplast</keyword>
<dbReference type="Gene3D" id="1.20.910.10">
    <property type="entry name" value="Heme oxygenase-like"/>
    <property type="match status" value="1"/>
</dbReference>
<dbReference type="Pfam" id="PF06232">
    <property type="entry name" value="ATS3"/>
    <property type="match status" value="1"/>
</dbReference>
<keyword evidence="13" id="KW-1185">Reference proteome</keyword>
<name>A0AAD6PRI0_9ROSI</name>
<dbReference type="AlphaFoldDB" id="A0AAD6PRI0"/>
<organism evidence="12 13">
    <name type="scientific">Populus alba x Populus x berolinensis</name>
    <dbReference type="NCBI Taxonomy" id="444605"/>
    <lineage>
        <taxon>Eukaryota</taxon>
        <taxon>Viridiplantae</taxon>
        <taxon>Streptophyta</taxon>
        <taxon>Embryophyta</taxon>
        <taxon>Tracheophyta</taxon>
        <taxon>Spermatophyta</taxon>
        <taxon>Magnoliopsida</taxon>
        <taxon>eudicotyledons</taxon>
        <taxon>Gunneridae</taxon>
        <taxon>Pentapetalae</taxon>
        <taxon>rosids</taxon>
        <taxon>fabids</taxon>
        <taxon>Malpighiales</taxon>
        <taxon>Salicaceae</taxon>
        <taxon>Saliceae</taxon>
        <taxon>Populus</taxon>
    </lineage>
</organism>
<proteinExistence type="inferred from homology"/>
<dbReference type="InterPro" id="IPR016084">
    <property type="entry name" value="Haem_Oase-like_multi-hlx"/>
</dbReference>
<dbReference type="Gene3D" id="2.60.60.20">
    <property type="entry name" value="PLAT/LH2 domain"/>
    <property type="match status" value="1"/>
</dbReference>
<keyword evidence="11" id="KW-0408">Iron</keyword>
<evidence type="ECO:0000256" key="4">
    <source>
        <dbReference type="ARBA" id="ARBA00022528"/>
    </source>
</evidence>
<evidence type="ECO:0000256" key="11">
    <source>
        <dbReference type="ARBA" id="ARBA00023004"/>
    </source>
</evidence>
<protein>
    <recommendedName>
        <fullName evidence="3">heme oxygenase (biliverdin-producing)</fullName>
        <ecNumber evidence="3">1.14.14.18</ecNumber>
    </recommendedName>
</protein>
<dbReference type="InterPro" id="IPR016951">
    <property type="entry name" value="Haem_Oase_decyc_pln"/>
</dbReference>
<reference evidence="12 13" key="1">
    <citation type="journal article" date="2023" name="Mol. Ecol. Resour.">
        <title>Chromosome-level genome assembly of a triploid poplar Populus alba 'Berolinensis'.</title>
        <authorList>
            <person name="Chen S."/>
            <person name="Yu Y."/>
            <person name="Wang X."/>
            <person name="Wang S."/>
            <person name="Zhang T."/>
            <person name="Zhou Y."/>
            <person name="He R."/>
            <person name="Meng N."/>
            <person name="Wang Y."/>
            <person name="Liu W."/>
            <person name="Liu Z."/>
            <person name="Liu J."/>
            <person name="Guo Q."/>
            <person name="Huang H."/>
            <person name="Sederoff R.R."/>
            <person name="Wang G."/>
            <person name="Qu G."/>
            <person name="Chen S."/>
        </authorList>
    </citation>
    <scope>NUCLEOTIDE SEQUENCE [LARGE SCALE GENOMIC DNA]</scope>
    <source>
        <strain evidence="12">SC-2020</strain>
    </source>
</reference>
<dbReference type="PANTHER" id="PTHR35703">
    <property type="entry name" value="HEME OXYGENASE 1, CHLOROPLASTIC-RELATED"/>
    <property type="match status" value="1"/>
</dbReference>
<evidence type="ECO:0000256" key="9">
    <source>
        <dbReference type="ARBA" id="ARBA00022946"/>
    </source>
</evidence>
<comment type="caution">
    <text evidence="12">The sequence shown here is derived from an EMBL/GenBank/DDBJ whole genome shotgun (WGS) entry which is preliminary data.</text>
</comment>
<evidence type="ECO:0000313" key="13">
    <source>
        <dbReference type="Proteomes" id="UP001164929"/>
    </source>
</evidence>
<dbReference type="Proteomes" id="UP001164929">
    <property type="component" value="Chromosome 18"/>
</dbReference>
<keyword evidence="7" id="KW-0934">Plastid</keyword>